<dbReference type="AlphaFoldDB" id="A0A9Q8Q1N2"/>
<feature type="transmembrane region" description="Helical" evidence="1">
    <location>
        <begin position="195"/>
        <end position="217"/>
    </location>
</feature>
<dbReference type="EMBL" id="CP093245">
    <property type="protein sequence ID" value="UNH31388.1"/>
    <property type="molecule type" value="Genomic_DNA"/>
</dbReference>
<keyword evidence="1" id="KW-0812">Transmembrane</keyword>
<evidence type="ECO:0000313" key="4">
    <source>
        <dbReference type="Proteomes" id="UP000829116"/>
    </source>
</evidence>
<name>A0A9Q8Q1N2_9GAMM</name>
<evidence type="ECO:0000259" key="2">
    <source>
        <dbReference type="Pfam" id="PF08239"/>
    </source>
</evidence>
<keyword evidence="1" id="KW-0472">Membrane</keyword>
<feature type="domain" description="SH3b" evidence="2">
    <location>
        <begin position="262"/>
        <end position="316"/>
    </location>
</feature>
<sequence>MRDIEKLLDSSLFKTIARLRKQTMPLMNIANQTSKVFPESFKQMQKVFPQQAVLEAAQRGSKSHHGIDFTWVGSPAHQSAISSANSIASQIKWLGSSWQLGLGVKGAFPFLKSFELGLSHHQLLESIANNYNLESIRIISKLKNSPLTKDYIYREYDVEDASAFNEDVYELDNTIVTEVCDKTDFFSLSPSLQNIIFYIINFVIFPIIINLFSNYLYSQIQQIQQEYTVLTSKVEVRQQVRKMASLYDKEVLKGLRVIIGHNVQLRTKPSMKSSVITLLDIGKVVRIVDKSDKVWLLVEIEEDDELIQGWVSRRYTQHFN</sequence>
<gene>
    <name evidence="3" type="ORF">MNY72_03450</name>
</gene>
<dbReference type="Proteomes" id="UP000829116">
    <property type="component" value="Chromosome"/>
</dbReference>
<reference evidence="3" key="1">
    <citation type="submission" date="2022-03" db="EMBL/GenBank/DDBJ databases">
        <title>ESBL-producing Moellerella wisconsensis and Escherichia marmotae isolated from wild game meat.</title>
        <authorList>
            <person name="Biggel M."/>
        </authorList>
    </citation>
    <scope>NUCLEOTIDE SEQUENCE</scope>
    <source>
        <strain evidence="3">W51</strain>
    </source>
</reference>
<evidence type="ECO:0000313" key="3">
    <source>
        <dbReference type="EMBL" id="UNH31388.1"/>
    </source>
</evidence>
<accession>A0A9Q8Q1N2</accession>
<dbReference type="InterPro" id="IPR003646">
    <property type="entry name" value="SH3-like_bac-type"/>
</dbReference>
<evidence type="ECO:0000256" key="1">
    <source>
        <dbReference type="SAM" id="Phobius"/>
    </source>
</evidence>
<proteinExistence type="predicted"/>
<organism evidence="3 4">
    <name type="scientific">Moellerella wisconsensis</name>
    <dbReference type="NCBI Taxonomy" id="158849"/>
    <lineage>
        <taxon>Bacteria</taxon>
        <taxon>Pseudomonadati</taxon>
        <taxon>Pseudomonadota</taxon>
        <taxon>Gammaproteobacteria</taxon>
        <taxon>Enterobacterales</taxon>
        <taxon>Morganellaceae</taxon>
        <taxon>Moellerella</taxon>
    </lineage>
</organism>
<dbReference type="RefSeq" id="WP_241542418.1">
    <property type="nucleotide sequence ID" value="NZ_CAWQWN010000001.1"/>
</dbReference>
<dbReference type="Gene3D" id="2.30.30.40">
    <property type="entry name" value="SH3 Domains"/>
    <property type="match status" value="1"/>
</dbReference>
<dbReference type="Pfam" id="PF08239">
    <property type="entry name" value="SH3_3"/>
    <property type="match status" value="1"/>
</dbReference>
<protein>
    <submittedName>
        <fullName evidence="3">SH3 domain-containing protein</fullName>
    </submittedName>
</protein>
<keyword evidence="1" id="KW-1133">Transmembrane helix</keyword>